<evidence type="ECO:0000256" key="3">
    <source>
        <dbReference type="ARBA" id="ARBA00023180"/>
    </source>
</evidence>
<dbReference type="eggNOG" id="KOG3770">
    <property type="taxonomic scope" value="Eukaryota"/>
</dbReference>
<dbReference type="PANTHER" id="PTHR10340:SF34">
    <property type="entry name" value="SPHINGOMYELIN PHOSPHODIESTERASE"/>
    <property type="match status" value="1"/>
</dbReference>
<dbReference type="GO" id="GO:0004767">
    <property type="term" value="F:sphingomyelin phosphodiesterase activity"/>
    <property type="evidence" value="ECO:0007669"/>
    <property type="project" value="UniProtKB-UniRule"/>
</dbReference>
<dbReference type="GO" id="GO:0046872">
    <property type="term" value="F:metal ion binding"/>
    <property type="evidence" value="ECO:0007669"/>
    <property type="project" value="UniProtKB-KW"/>
</dbReference>
<evidence type="ECO:0000256" key="6">
    <source>
        <dbReference type="PIRSR" id="PIRSR000948-2"/>
    </source>
</evidence>
<feature type="binding site" evidence="5">
    <location>
        <position position="223"/>
    </location>
    <ligand>
        <name>Zn(2+)</name>
        <dbReference type="ChEBI" id="CHEBI:29105"/>
        <label>1</label>
    </ligand>
</feature>
<dbReference type="InterPro" id="IPR008139">
    <property type="entry name" value="SaposinB_dom"/>
</dbReference>
<evidence type="ECO:0000313" key="10">
    <source>
        <dbReference type="Proteomes" id="UP000016933"/>
    </source>
</evidence>
<evidence type="ECO:0000256" key="7">
    <source>
        <dbReference type="SAM" id="SignalP"/>
    </source>
</evidence>
<keyword evidence="4" id="KW-0326">Glycosidase</keyword>
<keyword evidence="5" id="KW-0479">Metal-binding</keyword>
<dbReference type="GO" id="GO:0006685">
    <property type="term" value="P:sphingomyelin catabolic process"/>
    <property type="evidence" value="ECO:0007669"/>
    <property type="project" value="UniProtKB-UniRule"/>
</dbReference>
<comment type="function">
    <text evidence="4">Converts sphingomyelin to ceramide.</text>
</comment>
<keyword evidence="7" id="KW-0732">Signal</keyword>
<feature type="binding site" evidence="5">
    <location>
        <position position="371"/>
    </location>
    <ligand>
        <name>Zn(2+)</name>
        <dbReference type="ChEBI" id="CHEBI:29105"/>
        <label>2</label>
    </ligand>
</feature>
<evidence type="ECO:0000313" key="9">
    <source>
        <dbReference type="EMBL" id="EME44702.1"/>
    </source>
</evidence>
<name>N1PMS6_DOTSN</name>
<keyword evidence="5" id="KW-0862">Zinc</keyword>
<evidence type="ECO:0000259" key="8">
    <source>
        <dbReference type="SMART" id="SM00741"/>
    </source>
</evidence>
<feature type="binding site" evidence="5">
    <location>
        <position position="223"/>
    </location>
    <ligand>
        <name>Zn(2+)</name>
        <dbReference type="ChEBI" id="CHEBI:29105"/>
        <label>2</label>
    </ligand>
</feature>
<dbReference type="InterPro" id="IPR011160">
    <property type="entry name" value="Sphingomy_PDE"/>
</dbReference>
<dbReference type="SMART" id="SM00741">
    <property type="entry name" value="SapB"/>
    <property type="match status" value="1"/>
</dbReference>
<comment type="cofactor">
    <cofactor evidence="5">
        <name>Zn(2+)</name>
        <dbReference type="ChEBI" id="CHEBI:29105"/>
    </cofactor>
    <text evidence="5">Binds 2 Zn(2+) ions per subunit.</text>
</comment>
<feature type="binding site" evidence="5">
    <location>
        <position position="151"/>
    </location>
    <ligand>
        <name>Zn(2+)</name>
        <dbReference type="ChEBI" id="CHEBI:29105"/>
        <label>1</label>
    </ligand>
</feature>
<dbReference type="GO" id="GO:0016798">
    <property type="term" value="F:hydrolase activity, acting on glycosyl bonds"/>
    <property type="evidence" value="ECO:0007669"/>
    <property type="project" value="UniProtKB-KW"/>
</dbReference>
<dbReference type="OrthoDB" id="282973at2759"/>
<dbReference type="InterPro" id="IPR029052">
    <property type="entry name" value="Metallo-depent_PP-like"/>
</dbReference>
<proteinExistence type="inferred from homology"/>
<dbReference type="HOGENOM" id="CLU_014743_1_0_1"/>
<reference evidence="9 10" key="2">
    <citation type="journal article" date="2012" name="PLoS Pathog.">
        <title>Diverse lifestyles and strategies of plant pathogenesis encoded in the genomes of eighteen Dothideomycetes fungi.</title>
        <authorList>
            <person name="Ohm R.A."/>
            <person name="Feau N."/>
            <person name="Henrissat B."/>
            <person name="Schoch C.L."/>
            <person name="Horwitz B.A."/>
            <person name="Barry K.W."/>
            <person name="Condon B.J."/>
            <person name="Copeland A.C."/>
            <person name="Dhillon B."/>
            <person name="Glaser F."/>
            <person name="Hesse C.N."/>
            <person name="Kosti I."/>
            <person name="LaButti K."/>
            <person name="Lindquist E.A."/>
            <person name="Lucas S."/>
            <person name="Salamov A.A."/>
            <person name="Bradshaw R.E."/>
            <person name="Ciuffetti L."/>
            <person name="Hamelin R.C."/>
            <person name="Kema G.H.J."/>
            <person name="Lawrence C."/>
            <person name="Scott J.A."/>
            <person name="Spatafora J.W."/>
            <person name="Turgeon B.G."/>
            <person name="de Wit P.J.G.M."/>
            <person name="Zhong S."/>
            <person name="Goodwin S.B."/>
            <person name="Grigoriev I.V."/>
        </authorList>
    </citation>
    <scope>NUCLEOTIDE SEQUENCE [LARGE SCALE GENOMIC DNA]</scope>
    <source>
        <strain evidence="10">NZE10 / CBS 128990</strain>
    </source>
</reference>
<reference evidence="10" key="1">
    <citation type="journal article" date="2012" name="PLoS Genet.">
        <title>The genomes of the fungal plant pathogens Cladosporium fulvum and Dothistroma septosporum reveal adaptation to different hosts and lifestyles but also signatures of common ancestry.</title>
        <authorList>
            <person name="de Wit P.J.G.M."/>
            <person name="van der Burgt A."/>
            <person name="Oekmen B."/>
            <person name="Stergiopoulos I."/>
            <person name="Abd-Elsalam K.A."/>
            <person name="Aerts A.L."/>
            <person name="Bahkali A.H."/>
            <person name="Beenen H.G."/>
            <person name="Chettri P."/>
            <person name="Cox M.P."/>
            <person name="Datema E."/>
            <person name="de Vries R.P."/>
            <person name="Dhillon B."/>
            <person name="Ganley A.R."/>
            <person name="Griffiths S.A."/>
            <person name="Guo Y."/>
            <person name="Hamelin R.C."/>
            <person name="Henrissat B."/>
            <person name="Kabir M.S."/>
            <person name="Jashni M.K."/>
            <person name="Kema G."/>
            <person name="Klaubauf S."/>
            <person name="Lapidus A."/>
            <person name="Levasseur A."/>
            <person name="Lindquist E."/>
            <person name="Mehrabi R."/>
            <person name="Ohm R.A."/>
            <person name="Owen T.J."/>
            <person name="Salamov A."/>
            <person name="Schwelm A."/>
            <person name="Schijlen E."/>
            <person name="Sun H."/>
            <person name="van den Burg H.A."/>
            <person name="van Ham R.C.H.J."/>
            <person name="Zhang S."/>
            <person name="Goodwin S.B."/>
            <person name="Grigoriev I.V."/>
            <person name="Collemare J."/>
            <person name="Bradshaw R.E."/>
        </authorList>
    </citation>
    <scope>NUCLEOTIDE SEQUENCE [LARGE SCALE GENOMIC DNA]</scope>
    <source>
        <strain evidence="10">NZE10 / CBS 128990</strain>
    </source>
</reference>
<dbReference type="SUPFAM" id="SSF56300">
    <property type="entry name" value="Metallo-dependent phosphatases"/>
    <property type="match status" value="1"/>
</dbReference>
<evidence type="ECO:0000256" key="2">
    <source>
        <dbReference type="ARBA" id="ARBA00023157"/>
    </source>
</evidence>
<dbReference type="STRING" id="675120.N1PMS6"/>
<dbReference type="GO" id="GO:0016020">
    <property type="term" value="C:membrane"/>
    <property type="evidence" value="ECO:0007669"/>
    <property type="project" value="GOC"/>
</dbReference>
<feature type="binding site" evidence="5">
    <location>
        <position position="149"/>
    </location>
    <ligand>
        <name>Zn(2+)</name>
        <dbReference type="ChEBI" id="CHEBI:29105"/>
        <label>1</label>
    </ligand>
</feature>
<evidence type="ECO:0000256" key="1">
    <source>
        <dbReference type="ARBA" id="ARBA00022801"/>
    </source>
</evidence>
<dbReference type="EMBL" id="KB446539">
    <property type="protein sequence ID" value="EME44702.1"/>
    <property type="molecule type" value="Genomic_DNA"/>
</dbReference>
<dbReference type="InterPro" id="IPR004843">
    <property type="entry name" value="Calcineurin-like_PHP"/>
</dbReference>
<comment type="similarity">
    <text evidence="4">Belongs to the acid sphingomyelinase family.</text>
</comment>
<feature type="signal peptide" evidence="7">
    <location>
        <begin position="1"/>
        <end position="17"/>
    </location>
</feature>
<keyword evidence="2 6" id="KW-1015">Disulfide bond</keyword>
<feature type="disulfide bond" evidence="6">
    <location>
        <begin position="164"/>
        <end position="169"/>
    </location>
</feature>
<feature type="binding site" evidence="5">
    <location>
        <position position="407"/>
    </location>
    <ligand>
        <name>Zn(2+)</name>
        <dbReference type="ChEBI" id="CHEBI:29105"/>
        <label>1</label>
    </ligand>
</feature>
<feature type="disulfide bond" evidence="6">
    <location>
        <begin position="170"/>
        <end position="194"/>
    </location>
</feature>
<protein>
    <recommendedName>
        <fullName evidence="4">Sphingomyelin phosphodiesterase</fullName>
    </recommendedName>
</protein>
<evidence type="ECO:0000256" key="5">
    <source>
        <dbReference type="PIRSR" id="PIRSR000948-1"/>
    </source>
</evidence>
<feature type="disulfide bond" evidence="6">
    <location>
        <begin position="36"/>
        <end position="112"/>
    </location>
</feature>
<keyword evidence="3" id="KW-0325">Glycoprotein</keyword>
<dbReference type="CDD" id="cd00842">
    <property type="entry name" value="MPP_ASMase"/>
    <property type="match status" value="1"/>
</dbReference>
<feature type="chain" id="PRO_5004109477" description="Sphingomyelin phosphodiesterase" evidence="7">
    <location>
        <begin position="18"/>
        <end position="607"/>
    </location>
</feature>
<keyword evidence="10" id="KW-1185">Reference proteome</keyword>
<feature type="disulfide bond" evidence="6">
    <location>
        <begin position="65"/>
        <end position="76"/>
    </location>
</feature>
<feature type="disulfide bond" evidence="6">
    <location>
        <begin position="537"/>
        <end position="541"/>
    </location>
</feature>
<dbReference type="PANTHER" id="PTHR10340">
    <property type="entry name" value="SPHINGOMYELIN PHOSPHODIESTERASE"/>
    <property type="match status" value="1"/>
</dbReference>
<dbReference type="Pfam" id="PF00149">
    <property type="entry name" value="Metallophos"/>
    <property type="match status" value="1"/>
</dbReference>
<feature type="binding site" evidence="5">
    <location>
        <position position="262"/>
    </location>
    <ligand>
        <name>Zn(2+)</name>
        <dbReference type="ChEBI" id="CHEBI:29105"/>
        <label>2</label>
    </ligand>
</feature>
<gene>
    <name evidence="9" type="ORF">DOTSEDRAFT_72232</name>
</gene>
<dbReference type="Proteomes" id="UP000016933">
    <property type="component" value="Unassembled WGS sequence"/>
</dbReference>
<evidence type="ECO:0000256" key="4">
    <source>
        <dbReference type="PIRNR" id="PIRNR000948"/>
    </source>
</evidence>
<keyword evidence="1 4" id="KW-0378">Hydrolase</keyword>
<dbReference type="OMA" id="CYMKKIY"/>
<dbReference type="AlphaFoldDB" id="N1PMS6"/>
<sequence length="607" mass="66459">MILKLAAAFCLARLTIAQASSSAATLLKAVEGIESCAGCETLLVQLKGTALLGDTAFIDAVAGVCKLAGQADSDVCEGIAAEEGPILAHALRSMSVPSHTSQLFCTAVLGRCDIPDVRPYNVSFAKPKPEATRPSPSGKKSLQFVHFSDIHVDHKYEPGSNANCSKPLCCRSYTPEDAPGNNSFPAGPNGNHLCDSPKSLEESMYHAIEAFAPNATFALFTGDIPDHAVWSITKGDVQHGLRSAYSTMSSILSMPIYGTAGNHEAAPANSFPNKATTDPISSQWVYDILASAWKKWINKDSNTANDYSAYAHKVPGTNLKVISVNTNLWYKLNLWVYEAEMQFDPNDQLAWLVDELQASEDAGERVYILGHMPFGVDDALRDSSNYLNQIINRYDATIAALFFGHTHKDHFEITYSDYEDQNAETARMVSFIAPSLTPTSGSPAFQVVTVDAETFGVLDVETYAASLEHPEFQKSGPVWEREYSAKEAYGPIVGVMEAREELTPSFWHNLTLAFEEDDEVFQAFMGRKTRGWEVGACGEECKRDEICQLRAAEAQYNCIKPAPRQFVRKMVDGSARQVDDECHGVSIGSILKSIAEKHEKVGYKQDL</sequence>
<feature type="binding site" evidence="5">
    <location>
        <position position="405"/>
    </location>
    <ligand>
        <name>Zn(2+)</name>
        <dbReference type="ChEBI" id="CHEBI:29105"/>
        <label>2</label>
    </ligand>
</feature>
<dbReference type="InterPro" id="IPR041805">
    <property type="entry name" value="ASMase/PPN1_MPP"/>
</dbReference>
<dbReference type="Gene3D" id="3.60.21.10">
    <property type="match status" value="1"/>
</dbReference>
<organism evidence="9 10">
    <name type="scientific">Dothistroma septosporum (strain NZE10 / CBS 128990)</name>
    <name type="common">Red band needle blight fungus</name>
    <name type="synonym">Mycosphaerella pini</name>
    <dbReference type="NCBI Taxonomy" id="675120"/>
    <lineage>
        <taxon>Eukaryota</taxon>
        <taxon>Fungi</taxon>
        <taxon>Dikarya</taxon>
        <taxon>Ascomycota</taxon>
        <taxon>Pezizomycotina</taxon>
        <taxon>Dothideomycetes</taxon>
        <taxon>Dothideomycetidae</taxon>
        <taxon>Mycosphaerellales</taxon>
        <taxon>Mycosphaerellaceae</taxon>
        <taxon>Dothistroma</taxon>
    </lineage>
</organism>
<accession>N1PMS6</accession>
<feature type="domain" description="Saposin B-type" evidence="8">
    <location>
        <begin position="34"/>
        <end position="112"/>
    </location>
</feature>
<dbReference type="PIRSF" id="PIRSF000948">
    <property type="entry name" value="Sphingomy_PDE"/>
    <property type="match status" value="1"/>
</dbReference>